<name>A0ABU6MCX1_9BACI</name>
<dbReference type="InterPro" id="IPR052573">
    <property type="entry name" value="DnaJ_C_subfamily_28"/>
</dbReference>
<gene>
    <name evidence="2" type="ORF">P4T90_04050</name>
</gene>
<sequence length="123" mass="14438">MDFFRLSEERIKQAQENGEFDNLPGLGKPLPKDDLAGIPEELRMAYRLMRNAGYSPEEANLKQELMTIEDLIKHTKDETEKEGLKNQLTQKLLNYNQMLSKKRINTNSSVFKNYEQKIEKKFL</sequence>
<dbReference type="RefSeq" id="WP_066266788.1">
    <property type="nucleotide sequence ID" value="NZ_JARMAB010000005.1"/>
</dbReference>
<dbReference type="PANTHER" id="PTHR39158:SF1">
    <property type="entry name" value="DNAJ HOMOLOG SUBFAMILY C MEMBER 28"/>
    <property type="match status" value="1"/>
</dbReference>
<evidence type="ECO:0000259" key="1">
    <source>
        <dbReference type="Pfam" id="PF09350"/>
    </source>
</evidence>
<evidence type="ECO:0000313" key="2">
    <source>
        <dbReference type="EMBL" id="MED1202263.1"/>
    </source>
</evidence>
<organism evidence="2 3">
    <name type="scientific">Heyndrickxia acidicola</name>
    <dbReference type="NCBI Taxonomy" id="209389"/>
    <lineage>
        <taxon>Bacteria</taxon>
        <taxon>Bacillati</taxon>
        <taxon>Bacillota</taxon>
        <taxon>Bacilli</taxon>
        <taxon>Bacillales</taxon>
        <taxon>Bacillaceae</taxon>
        <taxon>Heyndrickxia</taxon>
    </lineage>
</organism>
<proteinExistence type="predicted"/>
<protein>
    <submittedName>
        <fullName evidence="2">DUF1992 domain-containing protein</fullName>
    </submittedName>
</protein>
<feature type="domain" description="DnaJ homologue subfamily C member 28 conserved" evidence="1">
    <location>
        <begin position="7"/>
        <end position="72"/>
    </location>
</feature>
<dbReference type="PANTHER" id="PTHR39158">
    <property type="entry name" value="OS08G0560600 PROTEIN"/>
    <property type="match status" value="1"/>
</dbReference>
<keyword evidence="3" id="KW-1185">Reference proteome</keyword>
<dbReference type="Pfam" id="PF09350">
    <property type="entry name" value="DJC28_CD"/>
    <property type="match status" value="1"/>
</dbReference>
<reference evidence="2 3" key="1">
    <citation type="submission" date="2023-03" db="EMBL/GenBank/DDBJ databases">
        <title>Bacillus Genome Sequencing.</title>
        <authorList>
            <person name="Dunlap C."/>
        </authorList>
    </citation>
    <scope>NUCLEOTIDE SEQUENCE [LARGE SCALE GENOMIC DNA]</scope>
    <source>
        <strain evidence="2 3">B-23453</strain>
    </source>
</reference>
<dbReference type="Proteomes" id="UP001341444">
    <property type="component" value="Unassembled WGS sequence"/>
</dbReference>
<evidence type="ECO:0000313" key="3">
    <source>
        <dbReference type="Proteomes" id="UP001341444"/>
    </source>
</evidence>
<accession>A0ABU6MCX1</accession>
<dbReference type="EMBL" id="JARMAB010000005">
    <property type="protein sequence ID" value="MED1202263.1"/>
    <property type="molecule type" value="Genomic_DNA"/>
</dbReference>
<comment type="caution">
    <text evidence="2">The sequence shown here is derived from an EMBL/GenBank/DDBJ whole genome shotgun (WGS) entry which is preliminary data.</text>
</comment>
<dbReference type="InterPro" id="IPR018961">
    <property type="entry name" value="DnaJ_homolog_subfam-C_membr-28"/>
</dbReference>